<dbReference type="EMBL" id="JACMSC010000099">
    <property type="protein sequence ID" value="KAG6466968.1"/>
    <property type="molecule type" value="Genomic_DNA"/>
</dbReference>
<keyword evidence="7" id="KW-0732">Signal</keyword>
<dbReference type="PANTHER" id="PTHR47967:SF36">
    <property type="entry name" value="PEPTIDASE A1 DOMAIN-CONTAINING PROTEIN"/>
    <property type="match status" value="1"/>
</dbReference>
<dbReference type="OrthoDB" id="2747330at2759"/>
<dbReference type="InterPro" id="IPR032861">
    <property type="entry name" value="TAXi_N"/>
</dbReference>
<dbReference type="GO" id="GO:0005576">
    <property type="term" value="C:extracellular region"/>
    <property type="evidence" value="ECO:0007669"/>
    <property type="project" value="TreeGrafter"/>
</dbReference>
<dbReference type="GO" id="GO:0006508">
    <property type="term" value="P:proteolysis"/>
    <property type="evidence" value="ECO:0007669"/>
    <property type="project" value="UniProtKB-KW"/>
</dbReference>
<keyword evidence="10" id="KW-1185">Reference proteome</keyword>
<dbReference type="InterPro" id="IPR051708">
    <property type="entry name" value="Plant_Aspart_Prot_A1"/>
</dbReference>
<comment type="caution">
    <text evidence="9">The sequence shown here is derived from an EMBL/GenBank/DDBJ whole genome shotgun (WGS) entry which is preliminary data.</text>
</comment>
<dbReference type="InterPro" id="IPR001969">
    <property type="entry name" value="Aspartic_peptidase_AS"/>
</dbReference>
<evidence type="ECO:0000313" key="9">
    <source>
        <dbReference type="EMBL" id="KAG6466968.1"/>
    </source>
</evidence>
<evidence type="ECO:0000256" key="2">
    <source>
        <dbReference type="ARBA" id="ARBA00022670"/>
    </source>
</evidence>
<reference evidence="9 10" key="1">
    <citation type="submission" date="2020-08" db="EMBL/GenBank/DDBJ databases">
        <title>Plant Genome Project.</title>
        <authorList>
            <person name="Zhang R.-G."/>
        </authorList>
    </citation>
    <scope>NUCLEOTIDE SEQUENCE [LARGE SCALE GENOMIC DNA]</scope>
    <source>
        <tissue evidence="9">Rhizome</tissue>
    </source>
</reference>
<dbReference type="PROSITE" id="PS51767">
    <property type="entry name" value="PEPTIDASE_A1"/>
    <property type="match status" value="1"/>
</dbReference>
<evidence type="ECO:0000256" key="4">
    <source>
        <dbReference type="ARBA" id="ARBA00022801"/>
    </source>
</evidence>
<evidence type="ECO:0000256" key="3">
    <source>
        <dbReference type="ARBA" id="ARBA00022750"/>
    </source>
</evidence>
<feature type="signal peptide" evidence="7">
    <location>
        <begin position="1"/>
        <end position="24"/>
    </location>
</feature>
<keyword evidence="3" id="KW-0064">Aspartyl protease</keyword>
<dbReference type="InterPro" id="IPR033121">
    <property type="entry name" value="PEPTIDASE_A1"/>
</dbReference>
<gene>
    <name evidence="9" type="ORF">ZIOFF_075235</name>
</gene>
<accession>A0A8J5BTH0</accession>
<evidence type="ECO:0000313" key="10">
    <source>
        <dbReference type="Proteomes" id="UP000734854"/>
    </source>
</evidence>
<protein>
    <recommendedName>
        <fullName evidence="8">Peptidase A1 domain-containing protein</fullName>
    </recommendedName>
</protein>
<dbReference type="InterPro" id="IPR032799">
    <property type="entry name" value="TAXi_C"/>
</dbReference>
<name>A0A8J5BTH0_ZINOF</name>
<evidence type="ECO:0000256" key="7">
    <source>
        <dbReference type="SAM" id="SignalP"/>
    </source>
</evidence>
<comment type="similarity">
    <text evidence="1">Belongs to the peptidase A1 family.</text>
</comment>
<evidence type="ECO:0000256" key="5">
    <source>
        <dbReference type="ARBA" id="ARBA00023180"/>
    </source>
</evidence>
<dbReference type="Proteomes" id="UP000734854">
    <property type="component" value="Unassembled WGS sequence"/>
</dbReference>
<feature type="domain" description="Peptidase A1" evidence="8">
    <location>
        <begin position="85"/>
        <end position="466"/>
    </location>
</feature>
<evidence type="ECO:0000259" key="8">
    <source>
        <dbReference type="PROSITE" id="PS51767"/>
    </source>
</evidence>
<dbReference type="AlphaFoldDB" id="A0A8J5BTH0"/>
<proteinExistence type="inferred from homology"/>
<dbReference type="InterPro" id="IPR034161">
    <property type="entry name" value="Pepsin-like_plant"/>
</dbReference>
<dbReference type="Pfam" id="PF14543">
    <property type="entry name" value="TAXi_N"/>
    <property type="match status" value="1"/>
</dbReference>
<keyword evidence="4" id="KW-0378">Hydrolase</keyword>
<dbReference type="PROSITE" id="PS00141">
    <property type="entry name" value="ASP_PROTEASE"/>
    <property type="match status" value="1"/>
</dbReference>
<feature type="chain" id="PRO_5035190252" description="Peptidase A1 domain-containing protein" evidence="7">
    <location>
        <begin position="25"/>
        <end position="473"/>
    </location>
</feature>
<dbReference type="CDD" id="cd05476">
    <property type="entry name" value="pepsin_A_like_plant"/>
    <property type="match status" value="1"/>
</dbReference>
<evidence type="ECO:0000256" key="1">
    <source>
        <dbReference type="ARBA" id="ARBA00007447"/>
    </source>
</evidence>
<evidence type="ECO:0000256" key="6">
    <source>
        <dbReference type="SAM" id="MobiDB-lite"/>
    </source>
</evidence>
<feature type="region of interest" description="Disordered" evidence="6">
    <location>
        <begin position="259"/>
        <end position="278"/>
    </location>
</feature>
<dbReference type="GO" id="GO:0004190">
    <property type="term" value="F:aspartic-type endopeptidase activity"/>
    <property type="evidence" value="ECO:0007669"/>
    <property type="project" value="UniProtKB-KW"/>
</dbReference>
<dbReference type="PANTHER" id="PTHR47967">
    <property type="entry name" value="OS07G0603500 PROTEIN-RELATED"/>
    <property type="match status" value="1"/>
</dbReference>
<keyword evidence="2" id="KW-0645">Protease</keyword>
<organism evidence="9 10">
    <name type="scientific">Zingiber officinale</name>
    <name type="common">Ginger</name>
    <name type="synonym">Amomum zingiber</name>
    <dbReference type="NCBI Taxonomy" id="94328"/>
    <lineage>
        <taxon>Eukaryota</taxon>
        <taxon>Viridiplantae</taxon>
        <taxon>Streptophyta</taxon>
        <taxon>Embryophyta</taxon>
        <taxon>Tracheophyta</taxon>
        <taxon>Spermatophyta</taxon>
        <taxon>Magnoliopsida</taxon>
        <taxon>Liliopsida</taxon>
        <taxon>Zingiberales</taxon>
        <taxon>Zingiberaceae</taxon>
        <taxon>Zingiber</taxon>
    </lineage>
</organism>
<sequence>MPPSPPPLLLPFLLHLLLHFLASASHPISLPLRRTPLPPHPDPRHRLAALASASYLRASLLKNPSRHSSPPPATSPLFPHSYGGYSFGLTFGTPPQELQLLLDTGSHITWVPCTPSYQCRSCASPSGNTIIVFLPRSSSSVAPVGCRNPRCLWIHSADFLRSRCPSCNNATSDCPASACPPYSLIYGSGSTAGLFVLETMSFSNLTFPNFTVGCSIFSERQPSGGIAGFGRSAPSLPSQIGLKRFSYCLISRRYDDDASESGSIVLDPPKEDSSDSLSSTPFLNNSAAGAVQGSPFSVYYYVGLREIAVGGEQVKIPYSALVPGPTGEGGVIVDSGTTFTYMAPHVFNPVLAAFVDRVAGRYNRSKALEDQTGLRPCFALPPHATEVELPELTFRFKGGAEMRLPLKNYFAFVNHDDAGVCLTIISDGNDVATSNAGDGPAVILGSFQQQDYLMVYDLERGRLGFRRQSCLTN</sequence>
<dbReference type="Pfam" id="PF14541">
    <property type="entry name" value="TAXi_C"/>
    <property type="match status" value="1"/>
</dbReference>
<keyword evidence="5" id="KW-0325">Glycoprotein</keyword>